<dbReference type="InterPro" id="IPR046540">
    <property type="entry name" value="DMFA2_C"/>
</dbReference>
<name>A0AAN9YUH2_9PEZI</name>
<feature type="domain" description="N,N-dimethylformamidase beta subunit-like C-terminal" evidence="1">
    <location>
        <begin position="297"/>
        <end position="772"/>
    </location>
</feature>
<evidence type="ECO:0000313" key="2">
    <source>
        <dbReference type="EMBL" id="KAK7755072.1"/>
    </source>
</evidence>
<dbReference type="EMBL" id="JAKJXP020000015">
    <property type="protein sequence ID" value="KAK7755072.1"/>
    <property type="molecule type" value="Genomic_DNA"/>
</dbReference>
<gene>
    <name evidence="2" type="ORF">SLS62_002887</name>
</gene>
<proteinExistence type="predicted"/>
<dbReference type="AlphaFoldDB" id="A0AAN9YUH2"/>
<comment type="caution">
    <text evidence="2">The sequence shown here is derived from an EMBL/GenBank/DDBJ whole genome shotgun (WGS) entry which is preliminary data.</text>
</comment>
<sequence>MAGEGPMISITATEKPLGYPAEILGYVEPWIASPGETVAVKVSSTEPEYTYRLVRVIQGVDLEHAPPTQFEEVPGVRGTSRGRFQIAHPGSYAEVEDWAPPGAIEGGINVRLYFQAHLPKAGHPQALVSTLDTGTASGFAILINEQGNVEFWIGTQAGAVDTVIVPFECPLQRWVSLDATIEGRELRAAIKALPYIAEPSVGGISVTEQLSAPANLSSSNGNSTPLLFAASSAASATTQAPRPTHFFNGRIENPVLYTTGPVAQALVQYDFELNIPEDRILDVSGRERHGRLMQAPTRGVTGHDWDGSEPDWTKARPTKGGHGRGHGHGYGAIHFHEDDLDDAGWETDFTVALPRDLRSGVYAFECRAETQNGGEEEEEAVDMVTFIVRPSRETTARTGAKVAFVLSTFTYLAYANERLADPTRASYIEIGPGFDPAAALLTSDFHRMKRRMDLGLSCYDVHNDGSGVVFSSARRPIANMRPGYIMWAMSRPRELSADCLFIGFLEQRGIAYDVVTDHDLHAGGEGLLAPYHTLVSGSHPEYPTPESLSAWEGFARRGGNLLYLGGNGFYWAAAVDANADAGRRSPREWRLEVRRGDQGVRTYTLPGGERISSLTGQCGGMWASRGRGPHRLFGVGCCGEGTGPGVPYARTAASRDEAGTYAWAFEGIGPDELLGTAGLGDAGGASGDEIDSFDVGRGSPRAAVVLATSTGHPDAFGIMPECVGFPIVGGTLGSQTREIRSDLVYYDTHAGGAVLSVGSINWFNSLAWDGYENNVARFTENVLREFIRRAEGKGEGPKEEKPGN</sequence>
<organism evidence="2 3">
    <name type="scientific">Diatrype stigma</name>
    <dbReference type="NCBI Taxonomy" id="117547"/>
    <lineage>
        <taxon>Eukaryota</taxon>
        <taxon>Fungi</taxon>
        <taxon>Dikarya</taxon>
        <taxon>Ascomycota</taxon>
        <taxon>Pezizomycotina</taxon>
        <taxon>Sordariomycetes</taxon>
        <taxon>Xylariomycetidae</taxon>
        <taxon>Xylariales</taxon>
        <taxon>Diatrypaceae</taxon>
        <taxon>Diatrype</taxon>
    </lineage>
</organism>
<keyword evidence="3" id="KW-1185">Reference proteome</keyword>
<dbReference type="Proteomes" id="UP001320420">
    <property type="component" value="Unassembled WGS sequence"/>
</dbReference>
<evidence type="ECO:0000313" key="3">
    <source>
        <dbReference type="Proteomes" id="UP001320420"/>
    </source>
</evidence>
<accession>A0AAN9YUH2</accession>
<evidence type="ECO:0000259" key="1">
    <source>
        <dbReference type="Pfam" id="PF20254"/>
    </source>
</evidence>
<reference evidence="2 3" key="1">
    <citation type="submission" date="2024-02" db="EMBL/GenBank/DDBJ databases">
        <title>De novo assembly and annotation of 12 fungi associated with fruit tree decline syndrome in Ontario, Canada.</title>
        <authorList>
            <person name="Sulman M."/>
            <person name="Ellouze W."/>
            <person name="Ilyukhin E."/>
        </authorList>
    </citation>
    <scope>NUCLEOTIDE SEQUENCE [LARGE SCALE GENOMIC DNA]</scope>
    <source>
        <strain evidence="2 3">M11/M66-122</strain>
    </source>
</reference>
<dbReference type="Pfam" id="PF20254">
    <property type="entry name" value="DMFA2_C"/>
    <property type="match status" value="1"/>
</dbReference>
<protein>
    <recommendedName>
        <fullName evidence="1">N,N-dimethylformamidase beta subunit-like C-terminal domain-containing protein</fullName>
    </recommendedName>
</protein>